<keyword evidence="11 16" id="KW-1133">Transmembrane helix</keyword>
<dbReference type="Proteomes" id="UP000285301">
    <property type="component" value="Unassembled WGS sequence"/>
</dbReference>
<keyword evidence="19" id="KW-1185">Reference proteome</keyword>
<evidence type="ECO:0000256" key="11">
    <source>
        <dbReference type="ARBA" id="ARBA00022989"/>
    </source>
</evidence>
<comment type="cofactor">
    <cofactor evidence="1 16">
        <name>Mn(2+)</name>
        <dbReference type="ChEBI" id="CHEBI:29035"/>
    </cofactor>
</comment>
<dbReference type="Pfam" id="PF00535">
    <property type="entry name" value="Glycos_transf_2"/>
    <property type="match status" value="1"/>
</dbReference>
<dbReference type="SMART" id="SM00458">
    <property type="entry name" value="RICIN"/>
    <property type="match status" value="1"/>
</dbReference>
<evidence type="ECO:0000256" key="6">
    <source>
        <dbReference type="ARBA" id="ARBA00022679"/>
    </source>
</evidence>
<evidence type="ECO:0000313" key="19">
    <source>
        <dbReference type="Proteomes" id="UP000285301"/>
    </source>
</evidence>
<evidence type="ECO:0000256" key="2">
    <source>
        <dbReference type="ARBA" id="ARBA00004323"/>
    </source>
</evidence>
<dbReference type="STRING" id="1965070.A0A3S3NXY9"/>
<evidence type="ECO:0000256" key="4">
    <source>
        <dbReference type="ARBA" id="ARBA00005680"/>
    </source>
</evidence>
<proteinExistence type="inferred from homology"/>
<keyword evidence="7 16" id="KW-0812">Transmembrane</keyword>
<dbReference type="GO" id="GO:0006493">
    <property type="term" value="P:protein O-linked glycosylation"/>
    <property type="evidence" value="ECO:0007669"/>
    <property type="project" value="TreeGrafter"/>
</dbReference>
<keyword evidence="10" id="KW-0735">Signal-anchor</keyword>
<comment type="similarity">
    <text evidence="4 16">Belongs to the glycosyltransferase 2 family. GalNAc-T subfamily.</text>
</comment>
<evidence type="ECO:0000256" key="13">
    <source>
        <dbReference type="ARBA" id="ARBA00023136"/>
    </source>
</evidence>
<dbReference type="CDD" id="cd02510">
    <property type="entry name" value="pp-GalNAc-T"/>
    <property type="match status" value="1"/>
</dbReference>
<dbReference type="Pfam" id="PF00652">
    <property type="entry name" value="Ricin_B_lectin"/>
    <property type="match status" value="1"/>
</dbReference>
<comment type="caution">
    <text evidence="18">The sequence shown here is derived from an EMBL/GenBank/DDBJ whole genome shotgun (WGS) entry which is preliminary data.</text>
</comment>
<dbReference type="SUPFAM" id="SSF50370">
    <property type="entry name" value="Ricin B-like lectins"/>
    <property type="match status" value="1"/>
</dbReference>
<evidence type="ECO:0000256" key="9">
    <source>
        <dbReference type="ARBA" id="ARBA00022734"/>
    </source>
</evidence>
<dbReference type="FunFam" id="3.90.550.10:FF:000021">
    <property type="entry name" value="Polypeptide N-acetylgalactosaminyltransferase"/>
    <property type="match status" value="1"/>
</dbReference>
<sequence>MKLYTFRLGSGLFRRLTGRRRICFSFSIMFITLTVICSIYLLLSTNNENIVDDNVMIVLSDTKYQKEYIDKKGIHVIVGQYVGKSLPWEFSSNLTDDILNTNNYAPVPRAGENGSPVYIEQSSYQTMRLLYGINRFNLMASDRISVNRSLPDPRKLSCKNKIYEIEKDMDTSVIIVFHNEAWSTLLRTVHSVINRSPKRLLKEIILVDDSSSRTFLGEPLDQYMSRLSRSSALAIKIIRSRLRIGLIKSRLLGADAARGKVLTFLDAHCEATIGWLEPLLARIAQSRSHVVCPVIDIIHDETFAFARSFDLHWGGMNWNLHFRWFPIGADEIEKKQAYEEDISSPFRTPIMAGGLFAIDREFFYEMGAYDENMDIWGGENIELSLRIWQCGGRIEIVPCSHVAHLFRKSSPYTFPREGGVAGVLYTNLARVAEVWMDEWKYFFYRINPVAKRTIFGNDEVVSEPEKLVNISERIELRKALQCKNFEWFLNTVWPEHFFPTKDRFFGQIRNIFLGECLQKPNSDGGPSSGSSGVAELARCGLELYAPQCFVYTKRGVLMTDDSLCLDVSNAYSGPTVLLLACSQHKRQQWKYNAFENSFKHLESNLCLDVYPNTRTLTLKQCDQSKTQRWQMRSQEWY</sequence>
<evidence type="ECO:0000259" key="17">
    <source>
        <dbReference type="SMART" id="SM00458"/>
    </source>
</evidence>
<evidence type="ECO:0000256" key="14">
    <source>
        <dbReference type="ARBA" id="ARBA00023157"/>
    </source>
</evidence>
<dbReference type="InterPro" id="IPR029044">
    <property type="entry name" value="Nucleotide-diphossugar_trans"/>
</dbReference>
<dbReference type="PROSITE" id="PS50231">
    <property type="entry name" value="RICIN_B_LECTIN"/>
    <property type="match status" value="1"/>
</dbReference>
<dbReference type="PANTHER" id="PTHR11675:SF118">
    <property type="entry name" value="POLYPEPTIDE N-ACETYLGALACTOSAMINYLTRANSFERASE 3"/>
    <property type="match status" value="1"/>
</dbReference>
<evidence type="ECO:0000256" key="8">
    <source>
        <dbReference type="ARBA" id="ARBA00022723"/>
    </source>
</evidence>
<evidence type="ECO:0000256" key="10">
    <source>
        <dbReference type="ARBA" id="ARBA00022968"/>
    </source>
</evidence>
<dbReference type="Gene3D" id="2.80.10.50">
    <property type="match status" value="1"/>
</dbReference>
<evidence type="ECO:0000256" key="12">
    <source>
        <dbReference type="ARBA" id="ARBA00023034"/>
    </source>
</evidence>
<evidence type="ECO:0000256" key="5">
    <source>
        <dbReference type="ARBA" id="ARBA00022676"/>
    </source>
</evidence>
<dbReference type="InterPro" id="IPR001173">
    <property type="entry name" value="Glyco_trans_2-like"/>
</dbReference>
<feature type="domain" description="Ricin B lectin" evidence="17">
    <location>
        <begin position="502"/>
        <end position="632"/>
    </location>
</feature>
<dbReference type="EC" id="2.4.1.-" evidence="16"/>
<feature type="transmembrane region" description="Helical" evidence="16">
    <location>
        <begin position="21"/>
        <end position="43"/>
    </location>
</feature>
<dbReference type="EMBL" id="NCKU01003113">
    <property type="protein sequence ID" value="RWS08150.1"/>
    <property type="molecule type" value="Genomic_DNA"/>
</dbReference>
<dbReference type="SUPFAM" id="SSF53448">
    <property type="entry name" value="Nucleotide-diphospho-sugar transferases"/>
    <property type="match status" value="1"/>
</dbReference>
<keyword evidence="13 16" id="KW-0472">Membrane</keyword>
<dbReference type="GO" id="GO:0000139">
    <property type="term" value="C:Golgi membrane"/>
    <property type="evidence" value="ECO:0007669"/>
    <property type="project" value="UniProtKB-SubCell"/>
</dbReference>
<evidence type="ECO:0000313" key="18">
    <source>
        <dbReference type="EMBL" id="RWS08150.1"/>
    </source>
</evidence>
<protein>
    <recommendedName>
        <fullName evidence="16">Polypeptide N-acetylgalactosaminyltransferase</fullName>
        <ecNumber evidence="16">2.4.1.-</ecNumber>
    </recommendedName>
    <alternativeName>
        <fullName evidence="16">Protein-UDP acetylgalactosaminyltransferase</fullName>
    </alternativeName>
</protein>
<dbReference type="PANTHER" id="PTHR11675">
    <property type="entry name" value="N-ACETYLGALACTOSAMINYLTRANSFERASE"/>
    <property type="match status" value="1"/>
</dbReference>
<gene>
    <name evidence="18" type="ORF">B4U79_14969</name>
</gene>
<keyword evidence="8" id="KW-0479">Metal-binding</keyword>
<keyword evidence="5 16" id="KW-0328">Glycosyltransferase</keyword>
<comment type="subcellular location">
    <subcellularLocation>
        <location evidence="2 16">Golgi apparatus membrane</location>
        <topology evidence="2 16">Single-pass type II membrane protein</topology>
    </subcellularLocation>
</comment>
<organism evidence="18 19">
    <name type="scientific">Dinothrombium tinctorium</name>
    <dbReference type="NCBI Taxonomy" id="1965070"/>
    <lineage>
        <taxon>Eukaryota</taxon>
        <taxon>Metazoa</taxon>
        <taxon>Ecdysozoa</taxon>
        <taxon>Arthropoda</taxon>
        <taxon>Chelicerata</taxon>
        <taxon>Arachnida</taxon>
        <taxon>Acari</taxon>
        <taxon>Acariformes</taxon>
        <taxon>Trombidiformes</taxon>
        <taxon>Prostigmata</taxon>
        <taxon>Anystina</taxon>
        <taxon>Parasitengona</taxon>
        <taxon>Trombidioidea</taxon>
        <taxon>Trombidiidae</taxon>
        <taxon>Dinothrombium</taxon>
    </lineage>
</organism>
<dbReference type="InterPro" id="IPR035992">
    <property type="entry name" value="Ricin_B-like_lectins"/>
</dbReference>
<accession>A0A3S3NXY9</accession>
<evidence type="ECO:0000256" key="1">
    <source>
        <dbReference type="ARBA" id="ARBA00001936"/>
    </source>
</evidence>
<comment type="pathway">
    <text evidence="3 16">Protein modification; protein glycosylation.</text>
</comment>
<dbReference type="Gene3D" id="3.90.550.10">
    <property type="entry name" value="Spore Coat Polysaccharide Biosynthesis Protein SpsA, Chain A"/>
    <property type="match status" value="1"/>
</dbReference>
<name>A0A3S3NXY9_9ACAR</name>
<evidence type="ECO:0000256" key="7">
    <source>
        <dbReference type="ARBA" id="ARBA00022692"/>
    </source>
</evidence>
<dbReference type="GO" id="GO:0004653">
    <property type="term" value="F:polypeptide N-acetylgalactosaminyltransferase activity"/>
    <property type="evidence" value="ECO:0007669"/>
    <property type="project" value="UniProtKB-ARBA"/>
</dbReference>
<keyword evidence="6 16" id="KW-0808">Transferase</keyword>
<dbReference type="OrthoDB" id="330637at2759"/>
<keyword evidence="15 16" id="KW-0464">Manganese</keyword>
<dbReference type="GO" id="GO:0030246">
    <property type="term" value="F:carbohydrate binding"/>
    <property type="evidence" value="ECO:0007669"/>
    <property type="project" value="UniProtKB-KW"/>
</dbReference>
<dbReference type="InterPro" id="IPR045885">
    <property type="entry name" value="GalNAc-T"/>
</dbReference>
<evidence type="ECO:0000256" key="15">
    <source>
        <dbReference type="ARBA" id="ARBA00023211"/>
    </source>
</evidence>
<dbReference type="UniPathway" id="UPA00378"/>
<keyword evidence="14 16" id="KW-1015">Disulfide bond</keyword>
<dbReference type="AlphaFoldDB" id="A0A3S3NXY9"/>
<dbReference type="InterPro" id="IPR000772">
    <property type="entry name" value="Ricin_B_lectin"/>
</dbReference>
<evidence type="ECO:0000256" key="16">
    <source>
        <dbReference type="RuleBase" id="RU361242"/>
    </source>
</evidence>
<evidence type="ECO:0000256" key="3">
    <source>
        <dbReference type="ARBA" id="ARBA00004922"/>
    </source>
</evidence>
<reference evidence="18 19" key="1">
    <citation type="journal article" date="2018" name="Gigascience">
        <title>Genomes of trombidid mites reveal novel predicted allergens and laterally-transferred genes associated with secondary metabolism.</title>
        <authorList>
            <person name="Dong X."/>
            <person name="Chaisiri K."/>
            <person name="Xia D."/>
            <person name="Armstrong S.D."/>
            <person name="Fang Y."/>
            <person name="Donnelly M.J."/>
            <person name="Kadowaki T."/>
            <person name="McGarry J.W."/>
            <person name="Darby A.C."/>
            <person name="Makepeace B.L."/>
        </authorList>
    </citation>
    <scope>NUCLEOTIDE SEQUENCE [LARGE SCALE GENOMIC DNA]</scope>
    <source>
        <strain evidence="18">UoL-WK</strain>
    </source>
</reference>
<keyword evidence="9 16" id="KW-0430">Lectin</keyword>
<dbReference type="GO" id="GO:0046872">
    <property type="term" value="F:metal ion binding"/>
    <property type="evidence" value="ECO:0007669"/>
    <property type="project" value="UniProtKB-KW"/>
</dbReference>
<keyword evidence="12 16" id="KW-0333">Golgi apparatus</keyword>